<gene>
    <name evidence="1" type="ORF">LBCZ_1371</name>
</gene>
<dbReference type="EMBL" id="AP012544">
    <property type="protein sequence ID" value="BAN74539.1"/>
    <property type="molecule type" value="Genomic_DNA"/>
</dbReference>
<protein>
    <submittedName>
        <fullName evidence="1">Uncharacterized protein</fullName>
    </submittedName>
</protein>
<dbReference type="AlphaFoldDB" id="A0AAD1ESR6"/>
<dbReference type="Proteomes" id="UP000015560">
    <property type="component" value="Chromosome"/>
</dbReference>
<accession>A0AAD1ESR6</accession>
<evidence type="ECO:0000313" key="1">
    <source>
        <dbReference type="EMBL" id="BAN74539.1"/>
    </source>
</evidence>
<sequence>MMYGNRELLADWQNNIDTVALLTKHSTTRTSKKSRLNELLNTISSGKILGASEHKVNGRKLLSTHNSTTNAVPALLECLSAEKLPAFLKAFYPEILQRKDYRQACAIVESNIKQLPTKRSKCPREAKDLFVPTSKADLRRDDKKLLLDCWRAINYATVNQFAGAPLVKTAGRGVYLSWDIINSMLKYPQHATRNKVYNALQLLQIAGFIRLAMDSELTTAGLKLATVNKNGVTVRKHNVFILNDFDQSDPKLITDNLRLDLTTRVSKAIIEKILGIENTKKFFPLVNSGVDEATIARFQQAVKSKGLAPLATLNNVVDRLRNDLDISTVQARLYINQLCQYKPLHLIKLKKPDVVSQGYNLTGFENIHSSEKLLVVEE</sequence>
<evidence type="ECO:0000313" key="2">
    <source>
        <dbReference type="Proteomes" id="UP000015560"/>
    </source>
</evidence>
<organism evidence="1 2">
    <name type="scientific">Lacticaseibacillus casei DSM 20011 = JCM 1134 = ATCC 393</name>
    <dbReference type="NCBI Taxonomy" id="1423732"/>
    <lineage>
        <taxon>Bacteria</taxon>
        <taxon>Bacillati</taxon>
        <taxon>Bacillota</taxon>
        <taxon>Bacilli</taxon>
        <taxon>Lactobacillales</taxon>
        <taxon>Lactobacillaceae</taxon>
        <taxon>Lacticaseibacillus</taxon>
    </lineage>
</organism>
<dbReference type="RefSeq" id="WP_025013631.1">
    <property type="nucleotide sequence ID" value="NZ_AP012544.1"/>
</dbReference>
<dbReference type="GeneID" id="45548659"/>
<name>A0AAD1ESR6_LACCA</name>
<reference evidence="1 2" key="1">
    <citation type="journal article" date="2013" name="PLoS ONE">
        <title>Genomic Adaptation of the Lactobacillus casei Group.</title>
        <authorList>
            <person name="Toh H."/>
            <person name="Oshima K."/>
            <person name="Nakano A."/>
            <person name="Takahata M."/>
            <person name="Murakami M."/>
            <person name="Takaki T."/>
            <person name="Nishiyama H."/>
            <person name="Igimi S."/>
            <person name="Hattori M."/>
            <person name="Morita H."/>
        </authorList>
    </citation>
    <scope>NUCLEOTIDE SEQUENCE [LARGE SCALE GENOMIC DNA]</scope>
    <source>
        <strain evidence="1 2">ATCC 393</strain>
    </source>
</reference>
<proteinExistence type="predicted"/>